<dbReference type="PANTHER" id="PTHR20648">
    <property type="entry name" value="ELONGIN-C"/>
    <property type="match status" value="1"/>
</dbReference>
<gene>
    <name evidence="5" type="ORF">BCR35DRAFT_301757</name>
</gene>
<dbReference type="CDD" id="cd18321">
    <property type="entry name" value="BTB_POZ_EloC"/>
    <property type="match status" value="1"/>
</dbReference>
<dbReference type="OrthoDB" id="249087at2759"/>
<dbReference type="STRING" id="106004.A0A1Y2FXH5"/>
<dbReference type="GO" id="GO:0006511">
    <property type="term" value="P:ubiquitin-dependent protein catabolic process"/>
    <property type="evidence" value="ECO:0007669"/>
    <property type="project" value="InterPro"/>
</dbReference>
<accession>A0A1Y2FXH5</accession>
<dbReference type="InterPro" id="IPR011333">
    <property type="entry name" value="SKP1/BTB/POZ_sf"/>
</dbReference>
<evidence type="ECO:0000256" key="3">
    <source>
        <dbReference type="ARBA" id="ARBA00021347"/>
    </source>
</evidence>
<comment type="similarity">
    <text evidence="2">Belongs to the SKP1 family.</text>
</comment>
<proteinExistence type="inferred from homology"/>
<reference evidence="5 6" key="1">
    <citation type="submission" date="2016-07" db="EMBL/GenBank/DDBJ databases">
        <title>Pervasive Adenine N6-methylation of Active Genes in Fungi.</title>
        <authorList>
            <consortium name="DOE Joint Genome Institute"/>
            <person name="Mondo S.J."/>
            <person name="Dannebaum R.O."/>
            <person name="Kuo R.C."/>
            <person name="Labutti K."/>
            <person name="Haridas S."/>
            <person name="Kuo A."/>
            <person name="Salamov A."/>
            <person name="Ahrendt S.R."/>
            <person name="Lipzen A."/>
            <person name="Sullivan W."/>
            <person name="Andreopoulos W.B."/>
            <person name="Clum A."/>
            <person name="Lindquist E."/>
            <person name="Daum C."/>
            <person name="Ramamoorthy G.K."/>
            <person name="Gryganskyi A."/>
            <person name="Culley D."/>
            <person name="Magnuson J.K."/>
            <person name="James T.Y."/>
            <person name="O'Malley M.A."/>
            <person name="Stajich J.E."/>
            <person name="Spatafora J.W."/>
            <person name="Visel A."/>
            <person name="Grigoriev I.V."/>
        </authorList>
    </citation>
    <scope>NUCLEOTIDE SEQUENCE [LARGE SCALE GENOMIC DNA]</scope>
    <source>
        <strain evidence="5 6">62-1032</strain>
    </source>
</reference>
<protein>
    <recommendedName>
        <fullName evidence="3">Elongin-C</fullName>
    </recommendedName>
</protein>
<keyword evidence="4" id="KW-0539">Nucleus</keyword>
<evidence type="ECO:0000256" key="4">
    <source>
        <dbReference type="ARBA" id="ARBA00023242"/>
    </source>
</evidence>
<dbReference type="FunCoup" id="A0A1Y2FXH5">
    <property type="interactions" value="295"/>
</dbReference>
<dbReference type="GO" id="GO:0005634">
    <property type="term" value="C:nucleus"/>
    <property type="evidence" value="ECO:0007669"/>
    <property type="project" value="UniProtKB-SubCell"/>
</dbReference>
<keyword evidence="6" id="KW-1185">Reference proteome</keyword>
<sequence>MAENPWVTLISADGHRFVLPRAAALGSVLISDSLTSGMGGFAEAQKGIINLEEQRAEVVEKVAEYLMFKERYTNSKDEIPEFKDRVKPEIALELLMASDFMQC</sequence>
<evidence type="ECO:0000256" key="2">
    <source>
        <dbReference type="ARBA" id="ARBA00009993"/>
    </source>
</evidence>
<dbReference type="EMBL" id="MCGR01000011">
    <property type="protein sequence ID" value="ORY88239.1"/>
    <property type="molecule type" value="Genomic_DNA"/>
</dbReference>
<dbReference type="SUPFAM" id="SSF54695">
    <property type="entry name" value="POZ domain"/>
    <property type="match status" value="1"/>
</dbReference>
<evidence type="ECO:0000313" key="6">
    <source>
        <dbReference type="Proteomes" id="UP000193467"/>
    </source>
</evidence>
<dbReference type="Proteomes" id="UP000193467">
    <property type="component" value="Unassembled WGS sequence"/>
</dbReference>
<name>A0A1Y2FXH5_9BASI</name>
<evidence type="ECO:0000313" key="5">
    <source>
        <dbReference type="EMBL" id="ORY88239.1"/>
    </source>
</evidence>
<comment type="caution">
    <text evidence="5">The sequence shown here is derived from an EMBL/GenBank/DDBJ whole genome shotgun (WGS) entry which is preliminary data.</text>
</comment>
<dbReference type="AlphaFoldDB" id="A0A1Y2FXH5"/>
<comment type="subcellular location">
    <subcellularLocation>
        <location evidence="1">Nucleus</location>
    </subcellularLocation>
</comment>
<dbReference type="Gene3D" id="3.30.710.10">
    <property type="entry name" value="Potassium Channel Kv1.1, Chain A"/>
    <property type="match status" value="1"/>
</dbReference>
<dbReference type="FunFam" id="3.30.710.10:FF:000035">
    <property type="entry name" value="Elongin C transcription elongation factor"/>
    <property type="match status" value="1"/>
</dbReference>
<dbReference type="SMART" id="SM00512">
    <property type="entry name" value="Skp1"/>
    <property type="match status" value="1"/>
</dbReference>
<dbReference type="InterPro" id="IPR001232">
    <property type="entry name" value="SKP1-like"/>
</dbReference>
<dbReference type="InParanoid" id="A0A1Y2FXH5"/>
<evidence type="ECO:0000256" key="1">
    <source>
        <dbReference type="ARBA" id="ARBA00004123"/>
    </source>
</evidence>
<dbReference type="InterPro" id="IPR039948">
    <property type="entry name" value="ELC1"/>
</dbReference>
<organism evidence="5 6">
    <name type="scientific">Leucosporidium creatinivorum</name>
    <dbReference type="NCBI Taxonomy" id="106004"/>
    <lineage>
        <taxon>Eukaryota</taxon>
        <taxon>Fungi</taxon>
        <taxon>Dikarya</taxon>
        <taxon>Basidiomycota</taxon>
        <taxon>Pucciniomycotina</taxon>
        <taxon>Microbotryomycetes</taxon>
        <taxon>Leucosporidiales</taxon>
        <taxon>Leucosporidium</taxon>
    </lineage>
</organism>